<protein>
    <submittedName>
        <fullName evidence="1">Uncharacterized protein</fullName>
    </submittedName>
</protein>
<accession>A0ABU5QVA0</accession>
<comment type="caution">
    <text evidence="1">The sequence shown here is derived from an EMBL/GenBank/DDBJ whole genome shotgun (WGS) entry which is preliminary data.</text>
</comment>
<dbReference type="EMBL" id="JAYFUL010000061">
    <property type="protein sequence ID" value="MEA5260635.1"/>
    <property type="molecule type" value="Genomic_DNA"/>
</dbReference>
<sequence>MVVSTQYPYSLYQYQILASSQDATGDFVSNGAEWVLMAKCRDETTSAQRMPTVDDGIAYMPDAVVYCEVSCEVINVGSKVQVRNPDGSVRLSGTCRGFSKDTFHSRLWV</sequence>
<gene>
    <name evidence="1" type="ORF">VB264_22750</name>
</gene>
<name>A0ABU5QVA0_9BACT</name>
<dbReference type="Proteomes" id="UP001304671">
    <property type="component" value="Unassembled WGS sequence"/>
</dbReference>
<keyword evidence="2" id="KW-1185">Reference proteome</keyword>
<reference evidence="1 2" key="1">
    <citation type="submission" date="2023-12" db="EMBL/GenBank/DDBJ databases">
        <title>Novel species of the genus Arcicella isolated from rivers.</title>
        <authorList>
            <person name="Lu H."/>
        </authorList>
    </citation>
    <scope>NUCLEOTIDE SEQUENCE [LARGE SCALE GENOMIC DNA]</scope>
    <source>
        <strain evidence="1 2">LMG 21963</strain>
    </source>
</reference>
<dbReference type="RefSeq" id="WP_323253332.1">
    <property type="nucleotide sequence ID" value="NZ_JAYFUL010000061.1"/>
</dbReference>
<evidence type="ECO:0000313" key="2">
    <source>
        <dbReference type="Proteomes" id="UP001304671"/>
    </source>
</evidence>
<organism evidence="1 2">
    <name type="scientific">Arcicella aquatica</name>
    <dbReference type="NCBI Taxonomy" id="217141"/>
    <lineage>
        <taxon>Bacteria</taxon>
        <taxon>Pseudomonadati</taxon>
        <taxon>Bacteroidota</taxon>
        <taxon>Cytophagia</taxon>
        <taxon>Cytophagales</taxon>
        <taxon>Flectobacillaceae</taxon>
        <taxon>Arcicella</taxon>
    </lineage>
</organism>
<proteinExistence type="predicted"/>
<evidence type="ECO:0000313" key="1">
    <source>
        <dbReference type="EMBL" id="MEA5260635.1"/>
    </source>
</evidence>